<dbReference type="EMBL" id="AJWK01000868">
    <property type="status" value="NOT_ANNOTATED_CDS"/>
    <property type="molecule type" value="Genomic_DNA"/>
</dbReference>
<keyword evidence="2" id="KW-0472">Membrane</keyword>
<feature type="compositionally biased region" description="Pro residues" evidence="1">
    <location>
        <begin position="2102"/>
        <end position="2111"/>
    </location>
</feature>
<feature type="compositionally biased region" description="Basic and acidic residues" evidence="1">
    <location>
        <begin position="2091"/>
        <end position="2101"/>
    </location>
</feature>
<feature type="compositionally biased region" description="Basic and acidic residues" evidence="1">
    <location>
        <begin position="923"/>
        <end position="956"/>
    </location>
</feature>
<evidence type="ECO:0000313" key="3">
    <source>
        <dbReference type="EMBL" id="MBC1180623.1"/>
    </source>
</evidence>
<dbReference type="EMBL" id="AJWK01000869">
    <property type="status" value="NOT_ANNOTATED_CDS"/>
    <property type="molecule type" value="Genomic_DNA"/>
</dbReference>
<organism evidence="4 5">
    <name type="scientific">Lutzomyia longipalpis</name>
    <name type="common">Sand fly</name>
    <dbReference type="NCBI Taxonomy" id="7200"/>
    <lineage>
        <taxon>Eukaryota</taxon>
        <taxon>Metazoa</taxon>
        <taxon>Ecdysozoa</taxon>
        <taxon>Arthropoda</taxon>
        <taxon>Hexapoda</taxon>
        <taxon>Insecta</taxon>
        <taxon>Pterygota</taxon>
        <taxon>Neoptera</taxon>
        <taxon>Endopterygota</taxon>
        <taxon>Diptera</taxon>
        <taxon>Nematocera</taxon>
        <taxon>Psychodoidea</taxon>
        <taxon>Psychodidae</taxon>
        <taxon>Lutzomyia</taxon>
        <taxon>Lutzomyia</taxon>
    </lineage>
</organism>
<feature type="compositionally biased region" description="Basic and acidic residues" evidence="1">
    <location>
        <begin position="1487"/>
        <end position="1509"/>
    </location>
</feature>
<feature type="region of interest" description="Disordered" evidence="1">
    <location>
        <begin position="1563"/>
        <end position="1761"/>
    </location>
</feature>
<feature type="compositionally biased region" description="Basic and acidic residues" evidence="1">
    <location>
        <begin position="47"/>
        <end position="67"/>
    </location>
</feature>
<dbReference type="EMBL" id="AJWK01000870">
    <property type="status" value="NOT_ANNOTATED_CDS"/>
    <property type="molecule type" value="Genomic_DNA"/>
</dbReference>
<reference evidence="5" key="1">
    <citation type="submission" date="2012-05" db="EMBL/GenBank/DDBJ databases">
        <title>Whole Genome Assembly of Lutzomyia longipalpis.</title>
        <authorList>
            <person name="Richards S."/>
            <person name="Qu C."/>
            <person name="Dillon R."/>
            <person name="Worley K."/>
            <person name="Scherer S."/>
            <person name="Batterton M."/>
            <person name="Taylor A."/>
            <person name="Hawes A."/>
            <person name="Hernandez B."/>
            <person name="Kovar C."/>
            <person name="Mandapat C."/>
            <person name="Pham C."/>
            <person name="Qu C."/>
            <person name="Jing C."/>
            <person name="Bess C."/>
            <person name="Bandaranaike D."/>
            <person name="Ngo D."/>
            <person name="Ongeri F."/>
            <person name="Arias F."/>
            <person name="Lara F."/>
            <person name="Weissenberger G."/>
            <person name="Kamau G."/>
            <person name="Han H."/>
            <person name="Shen H."/>
            <person name="Dinh H."/>
            <person name="Khalil I."/>
            <person name="Jones J."/>
            <person name="Shafer J."/>
            <person name="Jayaseelan J."/>
            <person name="Quiroz J."/>
            <person name="Blankenburg K."/>
            <person name="Nguyen L."/>
            <person name="Jackson L."/>
            <person name="Francisco L."/>
            <person name="Tang L.-Y."/>
            <person name="Pu L.-L."/>
            <person name="Perales L."/>
            <person name="Lorensuhewa L."/>
            <person name="Munidasa M."/>
            <person name="Coyle M."/>
            <person name="Taylor M."/>
            <person name="Puazo M."/>
            <person name="Firestine M."/>
            <person name="Scheel M."/>
            <person name="Javaid M."/>
            <person name="Wang M."/>
            <person name="Li M."/>
            <person name="Tabassum N."/>
            <person name="Saada N."/>
            <person name="Osuji N."/>
            <person name="Aqrawi P."/>
            <person name="Fu Q."/>
            <person name="Thornton R."/>
            <person name="Raj R."/>
            <person name="Goodspeed R."/>
            <person name="Mata R."/>
            <person name="Najjar R."/>
            <person name="Gubbala S."/>
            <person name="Lee S."/>
            <person name="Denson S."/>
            <person name="Patil S."/>
            <person name="Macmil S."/>
            <person name="Qi S."/>
            <person name="Matskevitch T."/>
            <person name="Palculict T."/>
            <person name="Mathew T."/>
            <person name="Vee V."/>
            <person name="Velamala V."/>
            <person name="Korchina V."/>
            <person name="Cai W."/>
            <person name="Liu W."/>
            <person name="Dai W."/>
            <person name="Zou X."/>
            <person name="Zhu Y."/>
            <person name="Zhang Y."/>
            <person name="Wu Y.-Q."/>
            <person name="Xin Y."/>
            <person name="Nazarath L."/>
            <person name="Kovar C."/>
            <person name="Han Y."/>
            <person name="Muzny D."/>
            <person name="Gibbs R."/>
        </authorList>
    </citation>
    <scope>NUCLEOTIDE SEQUENCE [LARGE SCALE GENOMIC DNA]</scope>
    <source>
        <strain evidence="5">Jacobina</strain>
    </source>
</reference>
<evidence type="ECO:0000256" key="2">
    <source>
        <dbReference type="SAM" id="Phobius"/>
    </source>
</evidence>
<feature type="compositionally biased region" description="Basic and acidic residues" evidence="1">
    <location>
        <begin position="241"/>
        <end position="254"/>
    </location>
</feature>
<feature type="compositionally biased region" description="Low complexity" evidence="1">
    <location>
        <begin position="1830"/>
        <end position="1841"/>
    </location>
</feature>
<dbReference type="EMBL" id="GITU01011920">
    <property type="protein sequence ID" value="MBC1180623.1"/>
    <property type="molecule type" value="Transcribed_RNA"/>
</dbReference>
<feature type="region of interest" description="Disordered" evidence="1">
    <location>
        <begin position="1814"/>
        <end position="1841"/>
    </location>
</feature>
<keyword evidence="2" id="KW-1133">Transmembrane helix</keyword>
<feature type="compositionally biased region" description="Low complexity" evidence="1">
    <location>
        <begin position="492"/>
        <end position="509"/>
    </location>
</feature>
<feature type="transmembrane region" description="Helical" evidence="2">
    <location>
        <begin position="2222"/>
        <end position="2241"/>
    </location>
</feature>
<feature type="compositionally biased region" description="Basic and acidic residues" evidence="1">
    <location>
        <begin position="1361"/>
        <end position="1380"/>
    </location>
</feature>
<feature type="compositionally biased region" description="Basic and acidic residues" evidence="1">
    <location>
        <begin position="272"/>
        <end position="313"/>
    </location>
</feature>
<dbReference type="Proteomes" id="UP000092461">
    <property type="component" value="Unassembled WGS sequence"/>
</dbReference>
<feature type="compositionally biased region" description="Basic and acidic residues" evidence="1">
    <location>
        <begin position="881"/>
        <end position="902"/>
    </location>
</feature>
<name>A0A1B0GGX9_LUTLO</name>
<feature type="compositionally biased region" description="Acidic residues" evidence="1">
    <location>
        <begin position="229"/>
        <end position="240"/>
    </location>
</feature>
<keyword evidence="5" id="KW-1185">Reference proteome</keyword>
<feature type="compositionally biased region" description="Basic and acidic residues" evidence="1">
    <location>
        <begin position="1687"/>
        <end position="1706"/>
    </location>
</feature>
<reference evidence="4" key="3">
    <citation type="submission" date="2020-05" db="UniProtKB">
        <authorList>
            <consortium name="EnsemblMetazoa"/>
        </authorList>
    </citation>
    <scope>IDENTIFICATION</scope>
    <source>
        <strain evidence="4">Jacobina</strain>
    </source>
</reference>
<accession>A0A1B0GGX9</accession>
<keyword evidence="2" id="KW-0812">Transmembrane</keyword>
<feature type="region of interest" description="Disordered" evidence="1">
    <location>
        <begin position="1115"/>
        <end position="1134"/>
    </location>
</feature>
<feature type="region of interest" description="Disordered" evidence="1">
    <location>
        <begin position="1934"/>
        <end position="1956"/>
    </location>
</feature>
<feature type="compositionally biased region" description="Basic and acidic residues" evidence="1">
    <location>
        <begin position="1340"/>
        <end position="1349"/>
    </location>
</feature>
<feature type="compositionally biased region" description="Low complexity" evidence="1">
    <location>
        <begin position="1511"/>
        <end position="1522"/>
    </location>
</feature>
<feature type="region of interest" description="Disordered" evidence="1">
    <location>
        <begin position="2075"/>
        <end position="2182"/>
    </location>
</feature>
<feature type="compositionally biased region" description="Basic and acidic residues" evidence="1">
    <location>
        <begin position="1397"/>
        <end position="1411"/>
    </location>
</feature>
<feature type="region of interest" description="Disordered" evidence="1">
    <location>
        <begin position="1142"/>
        <end position="1193"/>
    </location>
</feature>
<evidence type="ECO:0000313" key="4">
    <source>
        <dbReference type="EnsemblMetazoa" id="LLOJ000251-PA"/>
    </source>
</evidence>
<feature type="compositionally biased region" description="Low complexity" evidence="1">
    <location>
        <begin position="800"/>
        <end position="812"/>
    </location>
</feature>
<feature type="region of interest" description="Disordered" evidence="1">
    <location>
        <begin position="205"/>
        <end position="224"/>
    </location>
</feature>
<feature type="compositionally biased region" description="Basic and acidic residues" evidence="1">
    <location>
        <begin position="745"/>
        <end position="767"/>
    </location>
</feature>
<feature type="compositionally biased region" description="Basic and acidic residues" evidence="1">
    <location>
        <begin position="1598"/>
        <end position="1608"/>
    </location>
</feature>
<evidence type="ECO:0000256" key="1">
    <source>
        <dbReference type="SAM" id="MobiDB-lite"/>
    </source>
</evidence>
<dbReference type="EnsemblMetazoa" id="LLOJ000251-RA">
    <property type="protein sequence ID" value="LLOJ000251-PA"/>
    <property type="gene ID" value="LLOJ000251"/>
</dbReference>
<dbReference type="VEuPathDB" id="VectorBase:LLONM1_011985"/>
<feature type="compositionally biased region" description="Basic residues" evidence="1">
    <location>
        <begin position="2147"/>
        <end position="2157"/>
    </location>
</feature>
<dbReference type="VEuPathDB" id="VectorBase:LLOJ000251"/>
<feature type="region of interest" description="Disordered" evidence="1">
    <location>
        <begin position="1482"/>
        <end position="1525"/>
    </location>
</feature>
<reference evidence="3" key="2">
    <citation type="journal article" date="2020" name="BMC">
        <title>Leishmania infection induces a limited differential gene expression in the sand fly midgut.</title>
        <authorList>
            <person name="Coutinho-Abreu I.V."/>
            <person name="Serafim T.D."/>
            <person name="Meneses C."/>
            <person name="Kamhawi S."/>
            <person name="Oliveira F."/>
            <person name="Valenzuela J.G."/>
        </authorList>
    </citation>
    <scope>NUCLEOTIDE SEQUENCE</scope>
    <source>
        <strain evidence="3">Jacobina</strain>
        <tissue evidence="3">Midgut</tissue>
    </source>
</reference>
<feature type="region of interest" description="Disordered" evidence="1">
    <location>
        <begin position="575"/>
        <end position="956"/>
    </location>
</feature>
<proteinExistence type="predicted"/>
<dbReference type="EMBL" id="AJWK01000867">
    <property type="status" value="NOT_ANNOTATED_CDS"/>
    <property type="molecule type" value="Genomic_DNA"/>
</dbReference>
<sequence>MEEEDRLEVWSQITGGYPWTHLYKEPLGPDDEPEVIFRYRSSPKNRRSFEEKLLDSPKSEKRVRIDTEVSVQDCCYPDILDDDDDPHVTESNASEDVAEHTEHTEPSKEESVQPQRRSFRQIFSPKSILKRSVKSDRAKQSPAKQSPAKKEPDTSPNRVRYCHPIVDKLKTMAEKQLSKTQGKKVKKIPLQESNKISLEEEQKILKLKDSPKAKHREITCFEERQDSDDIVEIVELDESPGEARRRRDEKKDSTSHVTPDEIIELPVQSSDVELKNEPKVEPENEPKDDKESSEDHTEEPKKKIPRRQEHVYEDIQAPVILTGDSMDPSLLHDIIAPTDLKTSLKIQDKQLFAEVEYKRKPLEDITQSSEESQKSTTGLLAPICSVDSASSDDERKATLQAVVEENTATDVELKSVLKTEASPSLDKRVTFSSSTEDDPDLLKEDVELAGLDANLSSRWSNMSPPSTSMIATVARDRDLFGGMKYGEGYTMSRSSSQDRPSSVRSSVDRFPSAGKIMKTVSFDSDKSGGIRDSDQVIGQVKFQLHNRAALGLDRNYDIRDHEYEPIGQPVDEAARADTEDVELEGAVGGQESPVAEPSKRPASEASSITSHERKLLRVPTEEEGADDEMSVQDIQKDIEDRYFTSATPESRTDGELHTSAVDSSAIEDLPLDRGSRKKTMLTSAQDRGRQMQQKLRTQAGKLRSKLRGMKKAPNGKKDSHLRRKERSYKAPEFTKLKNIHMPKVNKPEMPKFKRPEFTKIEFKKPDFSKITLPERPSMSKLRIPERFSSLKLRRSRSMKESTGSTGDSTSGTNEPPAATKKRFDFATYPRIFDKMRKQKTVDGEKPVRPGTPPPATFATVAKTAVKKDSLAPEESVGEESADQRQDSLEEEEFHRESSLERRMRQHFMRQREESEQEQALETEEQRQMADFDKENREIHEISLARQEEFKQRPLVHQDSDLVSEESAGKWTGSLNLNQSSSLQGSEKFDFDSNTIPIEVKEPQKGVIEQIDDDEFFLRSKGISQDNIQIGEYISSAIREGLTTPMNTLAQVGDVDLNSEPIDYGYDVPKKPRRVRDRSSLEGEEFFGTYPPTKPMRKHRNYESDERIVPQTGTYYNEGENQSFYDNNMEGMDQPDMYIDDEEEQKSDMQERLPFPPTPPKAPKRRRKLHRPPPRSIPGYDNLAGRSVSNNYIPNGDTDENIIVYRTQHEYPVPLATPETFTPIPTPRSRSRSQTSRITDDDRTSHGAESLISDTHMQIQEFLRNELEITGNNGYAVVKKEPPPRPPPPRRKKTSKALGESQFATMPLPKRSVTPPTRPKRNYSTIAPSRPPRTKSTSSLGEDKPYRRPSPDLTQYEEIDDVDSHKDLQSGDIIKKMKERPLPPPPRPTRSLRRPKKDNKDDKPDDDRDGGGIRDAALNADEVEVSTQTDPLPDDFCCEEFEITSDMKTITPSQCKTLEDILKEEQEAEIERAQQLAAEQSLTRGLQRFREGNHRSLSERSKASTLDRPKTPGSRPGSRPISPNAVVVERKISTPTMLTEATLSVEPVDEPTTAELSREIQGILSQELQPVQPEMREESEVRTEILSDVASDRASIGQEEERLEIKEPPPRPPPPRRKKTSKALGESQFATMPLPKRSVTPPTRPKRNYSTIAPSRPPRTKSTSSLGEDKPYRSPSPDLTQYEEIDDVDSHKDLQSGDIIKKMKERPLPPPPRPTRSLRRPKKDNKDDKPDDDRDGGGIRDAALNADEVEVSTQTDPLPDDFCCEEFEITSDMKTITPSQCKTLEDILKEEQEAEIERAQQLAAEQSLTRGLQRFREGITGASTLDRPKTPGSRPGSRPISPNAVVVERKISTPTMLTEATLSVEPVDEPTTAELSREIQGILSQELQPVQPEMREESEVRTEILSDVASDRASIGQEEERLEIVDAIIEQRVPEPSQEVQEVQEDVPEEVQPSQEEITRRMHDEVEAELERCAQRLEQVIDVLQQEDIPPVPPPRRKSSAGDSLIPQTSSGNLQLRDLTVDHLNVNQLQAGKLLVSELEGSSLSTQELECKSGNLVVKSLELPKGLIEEIVDRVRSQLPAAPPPPTTTTTVHEDPELEKEPPPPTRPPPPHGYYHLPTEFYPYSLPPPSFYRLRNPSDEDEEPPSTSHRRRRHHRAHRDSSEEEEHVREPRNRSRHSSRTPDVIDLGGQFLRACSSAAGRSVRQTLQLVRAMVVKEENRNEVNVVAMLLIVLMASLVLICMGGSDKTVHHHHWDFFNAPGNGNLPK</sequence>
<evidence type="ECO:0000313" key="5">
    <source>
        <dbReference type="Proteomes" id="UP000092461"/>
    </source>
</evidence>
<feature type="region of interest" description="Disordered" evidence="1">
    <location>
        <begin position="1067"/>
        <end position="1100"/>
    </location>
</feature>
<feature type="compositionally biased region" description="Basic residues" evidence="1">
    <location>
        <begin position="702"/>
        <end position="726"/>
    </location>
</feature>
<protein>
    <submittedName>
        <fullName evidence="3 4">Uncharacterized protein</fullName>
    </submittedName>
</protein>
<feature type="compositionally biased region" description="Polar residues" evidence="1">
    <location>
        <begin position="1115"/>
        <end position="1125"/>
    </location>
</feature>
<feature type="compositionally biased region" description="Basic and acidic residues" evidence="1">
    <location>
        <begin position="831"/>
        <end position="847"/>
    </location>
</feature>
<feature type="region of interest" description="Disordered" evidence="1">
    <location>
        <begin position="1273"/>
        <end position="1435"/>
    </location>
</feature>
<feature type="compositionally biased region" description="Basic residues" evidence="1">
    <location>
        <begin position="1161"/>
        <end position="1172"/>
    </location>
</feature>
<feature type="region of interest" description="Disordered" evidence="1">
    <location>
        <begin position="1214"/>
        <end position="1253"/>
    </location>
</feature>
<feature type="compositionally biased region" description="Basic and acidic residues" evidence="1">
    <location>
        <begin position="1573"/>
        <end position="1584"/>
    </location>
</feature>
<feature type="region of interest" description="Disordered" evidence="1">
    <location>
        <begin position="44"/>
        <end position="160"/>
    </location>
</feature>
<feature type="region of interest" description="Disordered" evidence="1">
    <location>
        <begin position="229"/>
        <end position="313"/>
    </location>
</feature>
<feature type="compositionally biased region" description="Polar residues" evidence="1">
    <location>
        <begin position="680"/>
        <end position="696"/>
    </location>
</feature>
<feature type="compositionally biased region" description="Basic and acidic residues" evidence="1">
    <location>
        <begin position="97"/>
        <end position="111"/>
    </location>
</feature>
<feature type="region of interest" description="Disordered" evidence="1">
    <location>
        <begin position="488"/>
        <end position="509"/>
    </location>
</feature>
<feature type="compositionally biased region" description="Acidic residues" evidence="1">
    <location>
        <begin position="621"/>
        <end position="630"/>
    </location>
</feature>
<feature type="compositionally biased region" description="Basic and acidic residues" evidence="1">
    <location>
        <begin position="1723"/>
        <end position="1737"/>
    </location>
</feature>
<feature type="region of interest" description="Disordered" evidence="1">
    <location>
        <begin position="1985"/>
        <end position="2010"/>
    </location>
</feature>